<reference evidence="3 4" key="1">
    <citation type="submission" date="2018-04" db="EMBL/GenBank/DDBJ databases">
        <title>Genomic Encyclopedia of Archaeal and Bacterial Type Strains, Phase II (KMG-II): from individual species to whole genera.</title>
        <authorList>
            <person name="Goeker M."/>
        </authorList>
    </citation>
    <scope>NUCLEOTIDE SEQUENCE [LARGE SCALE GENOMIC DNA]</scope>
    <source>
        <strain evidence="3 4">DSM 5822</strain>
    </source>
</reference>
<dbReference type="AlphaFoldDB" id="A0A2T5ISF4"/>
<evidence type="ECO:0000259" key="2">
    <source>
        <dbReference type="Pfam" id="PF18153"/>
    </source>
</evidence>
<accession>A0A2T5ISF4</accession>
<evidence type="ECO:0000256" key="1">
    <source>
        <dbReference type="SAM" id="Phobius"/>
    </source>
</evidence>
<sequence length="225" mass="26112">MWKAFKNATLFKTILFVFYAFILLVLTKLSSIDPSNPVLLDWDSFNKNLKSASYLSISFLGIMWILSKWGWRLFWITPGLRYILNRFVCPNLNGKWKGKVFSNYKDDNGNDISKDVEISISADLLDFDIKLKSDDDYSNSKVIMSDIYRDARTGTFYISYIFEGYVPRPKPTDDRYFEGAAILEIKFTETGFFGKNIIKLEGTYWTNRAWQRNKNTAGLISLIQA</sequence>
<protein>
    <recommendedName>
        <fullName evidence="2">CD-NTase-associated protein 15 domain-containing protein</fullName>
    </recommendedName>
</protein>
<keyword evidence="4" id="KW-1185">Reference proteome</keyword>
<dbReference type="InterPro" id="IPR041208">
    <property type="entry name" value="Cap15"/>
</dbReference>
<dbReference type="OrthoDB" id="2577257at2"/>
<keyword evidence="1" id="KW-1133">Transmembrane helix</keyword>
<gene>
    <name evidence="3" type="ORF">C8N29_1286</name>
</gene>
<dbReference type="Pfam" id="PF18153">
    <property type="entry name" value="Cap15_CD_rec"/>
    <property type="match status" value="1"/>
</dbReference>
<organism evidence="3 4">
    <name type="scientific">Agitococcus lubricus</name>
    <dbReference type="NCBI Taxonomy" id="1077255"/>
    <lineage>
        <taxon>Bacteria</taxon>
        <taxon>Pseudomonadati</taxon>
        <taxon>Pseudomonadota</taxon>
        <taxon>Gammaproteobacteria</taxon>
        <taxon>Moraxellales</taxon>
        <taxon>Moraxellaceae</taxon>
        <taxon>Agitococcus</taxon>
    </lineage>
</organism>
<proteinExistence type="predicted"/>
<feature type="transmembrane region" description="Helical" evidence="1">
    <location>
        <begin position="12"/>
        <end position="32"/>
    </location>
</feature>
<feature type="domain" description="CD-NTase-associated protein 15" evidence="2">
    <location>
        <begin position="89"/>
        <end position="220"/>
    </location>
</feature>
<evidence type="ECO:0000313" key="3">
    <source>
        <dbReference type="EMBL" id="PTQ86787.1"/>
    </source>
</evidence>
<keyword evidence="1" id="KW-0812">Transmembrane</keyword>
<dbReference type="Proteomes" id="UP000244223">
    <property type="component" value="Unassembled WGS sequence"/>
</dbReference>
<dbReference type="EMBL" id="QAON01000028">
    <property type="protein sequence ID" value="PTQ86787.1"/>
    <property type="molecule type" value="Genomic_DNA"/>
</dbReference>
<feature type="transmembrane region" description="Helical" evidence="1">
    <location>
        <begin position="52"/>
        <end position="71"/>
    </location>
</feature>
<keyword evidence="1" id="KW-0472">Membrane</keyword>
<comment type="caution">
    <text evidence="3">The sequence shown here is derived from an EMBL/GenBank/DDBJ whole genome shotgun (WGS) entry which is preliminary data.</text>
</comment>
<name>A0A2T5ISF4_9GAMM</name>
<dbReference type="RefSeq" id="WP_107866998.1">
    <property type="nucleotide sequence ID" value="NZ_QAON01000028.1"/>
</dbReference>
<evidence type="ECO:0000313" key="4">
    <source>
        <dbReference type="Proteomes" id="UP000244223"/>
    </source>
</evidence>